<dbReference type="InterPro" id="IPR049893">
    <property type="entry name" value="Bvu_2165-like_IHF-HU-DNA_bdg"/>
</dbReference>
<dbReference type="Proteomes" id="UP000671995">
    <property type="component" value="Chromosome"/>
</dbReference>
<dbReference type="InterPro" id="IPR010992">
    <property type="entry name" value="IHF-like_DNA-bd_dom_sf"/>
</dbReference>
<evidence type="ECO:0000256" key="1">
    <source>
        <dbReference type="ARBA" id="ARBA00023125"/>
    </source>
</evidence>
<dbReference type="Gene3D" id="4.10.520.10">
    <property type="entry name" value="IHF-like DNA-binding proteins"/>
    <property type="match status" value="1"/>
</dbReference>
<dbReference type="Pfam" id="PF14848">
    <property type="entry name" value="HU-DNA_bdg"/>
    <property type="match status" value="1"/>
</dbReference>
<feature type="domain" description="Bvu-2165-like IHF-HU-like DNA-binding" evidence="2">
    <location>
        <begin position="7"/>
        <end position="69"/>
    </location>
</feature>
<proteinExistence type="predicted"/>
<gene>
    <name evidence="3" type="ORF">HRI96_08980</name>
</gene>
<evidence type="ECO:0000313" key="4">
    <source>
        <dbReference type="Proteomes" id="UP000671995"/>
    </source>
</evidence>
<dbReference type="GO" id="GO:0003677">
    <property type="term" value="F:DNA binding"/>
    <property type="evidence" value="ECO:0007669"/>
    <property type="project" value="UniProtKB-KW"/>
</dbReference>
<dbReference type="RefSeq" id="WP_210118677.1">
    <property type="nucleotide sequence ID" value="NZ_CP054257.1"/>
</dbReference>
<reference evidence="3" key="2">
    <citation type="journal article" date="2021" name="Microbiol. Resour. Announc.">
        <title>Complete Genome Sequences of Three Human Oral Treponema parvum Isolates.</title>
        <authorList>
            <person name="Zeng H."/>
            <person name="Watt R.M."/>
        </authorList>
    </citation>
    <scope>NUCLEOTIDE SEQUENCE</scope>
    <source>
        <strain evidence="3">ATCC 700773</strain>
    </source>
</reference>
<keyword evidence="1" id="KW-0238">DNA-binding</keyword>
<name>A0A975IDG8_9SPIR</name>
<accession>A0A975IDG8</accession>
<evidence type="ECO:0000313" key="3">
    <source>
        <dbReference type="EMBL" id="QTQ12930.1"/>
    </source>
</evidence>
<dbReference type="EMBL" id="CP054257">
    <property type="protein sequence ID" value="QTQ12930.1"/>
    <property type="molecule type" value="Genomic_DNA"/>
</dbReference>
<protein>
    <recommendedName>
        <fullName evidence="2">Bvu-2165-like IHF-HU-like DNA-binding domain-containing protein</fullName>
    </recommendedName>
</protein>
<evidence type="ECO:0000259" key="2">
    <source>
        <dbReference type="Pfam" id="PF14848"/>
    </source>
</evidence>
<organism evidence="3 4">
    <name type="scientific">Treponema parvum</name>
    <dbReference type="NCBI Taxonomy" id="138851"/>
    <lineage>
        <taxon>Bacteria</taxon>
        <taxon>Pseudomonadati</taxon>
        <taxon>Spirochaetota</taxon>
        <taxon>Spirochaetia</taxon>
        <taxon>Spirochaetales</taxon>
        <taxon>Treponemataceae</taxon>
        <taxon>Treponema</taxon>
    </lineage>
</organism>
<sequence length="73" mass="8266">MNYAYKFRKETILSILGLRGKAVKDLIQQGAAFMDGLVQISPRVSGVWATENFPYDYKTHRRTVDLIPAACCQ</sequence>
<reference evidence="3" key="1">
    <citation type="submission" date="2020-05" db="EMBL/GenBank/DDBJ databases">
        <authorList>
            <person name="Zeng H."/>
            <person name="Chan Y.K."/>
            <person name="Watt R.M."/>
        </authorList>
    </citation>
    <scope>NUCLEOTIDE SEQUENCE</scope>
    <source>
        <strain evidence="3">ATCC 700773</strain>
    </source>
</reference>
<dbReference type="AlphaFoldDB" id="A0A975IDG8"/>